<protein>
    <submittedName>
        <fullName evidence="1">Uncharacterized protein</fullName>
    </submittedName>
</protein>
<reference evidence="1" key="2">
    <citation type="journal article" date="2015" name="Data Brief">
        <title>Shoot transcriptome of the giant reed, Arundo donax.</title>
        <authorList>
            <person name="Barrero R.A."/>
            <person name="Guerrero F.D."/>
            <person name="Moolhuijzen P."/>
            <person name="Goolsby J.A."/>
            <person name="Tidwell J."/>
            <person name="Bellgard S.E."/>
            <person name="Bellgard M.I."/>
        </authorList>
    </citation>
    <scope>NUCLEOTIDE SEQUENCE</scope>
    <source>
        <tissue evidence="1">Shoot tissue taken approximately 20 cm above the soil surface</tissue>
    </source>
</reference>
<reference evidence="1" key="1">
    <citation type="submission" date="2014-09" db="EMBL/GenBank/DDBJ databases">
        <authorList>
            <person name="Magalhaes I.L.F."/>
            <person name="Oliveira U."/>
            <person name="Santos F.R."/>
            <person name="Vidigal T.H.D.A."/>
            <person name="Brescovit A.D."/>
            <person name="Santos A.J."/>
        </authorList>
    </citation>
    <scope>NUCLEOTIDE SEQUENCE</scope>
    <source>
        <tissue evidence="1">Shoot tissue taken approximately 20 cm above the soil surface</tissue>
    </source>
</reference>
<dbReference type="EMBL" id="GBRH01237344">
    <property type="protein sequence ID" value="JAD60551.1"/>
    <property type="molecule type" value="Transcribed_RNA"/>
</dbReference>
<name>A0A0A9BB52_ARUDO</name>
<evidence type="ECO:0000313" key="1">
    <source>
        <dbReference type="EMBL" id="JAD60551.1"/>
    </source>
</evidence>
<dbReference type="AlphaFoldDB" id="A0A0A9BB52"/>
<sequence length="33" mass="3719">MDMAKCLFAATAESEIKVHLSINMVLPFPQIIR</sequence>
<organism evidence="1">
    <name type="scientific">Arundo donax</name>
    <name type="common">Giant reed</name>
    <name type="synonym">Donax arundinaceus</name>
    <dbReference type="NCBI Taxonomy" id="35708"/>
    <lineage>
        <taxon>Eukaryota</taxon>
        <taxon>Viridiplantae</taxon>
        <taxon>Streptophyta</taxon>
        <taxon>Embryophyta</taxon>
        <taxon>Tracheophyta</taxon>
        <taxon>Spermatophyta</taxon>
        <taxon>Magnoliopsida</taxon>
        <taxon>Liliopsida</taxon>
        <taxon>Poales</taxon>
        <taxon>Poaceae</taxon>
        <taxon>PACMAD clade</taxon>
        <taxon>Arundinoideae</taxon>
        <taxon>Arundineae</taxon>
        <taxon>Arundo</taxon>
    </lineage>
</organism>
<accession>A0A0A9BB52</accession>
<proteinExistence type="predicted"/>